<feature type="region of interest" description="Disordered" evidence="1">
    <location>
        <begin position="188"/>
        <end position="217"/>
    </location>
</feature>
<dbReference type="AlphaFoldDB" id="A0A4R0IE85"/>
<feature type="region of interest" description="Disordered" evidence="1">
    <location>
        <begin position="304"/>
        <end position="324"/>
    </location>
</feature>
<dbReference type="NCBIfam" id="NF047509">
    <property type="entry name" value="Rv3131_FMN_oxido"/>
    <property type="match status" value="1"/>
</dbReference>
<sequence length="324" mass="35699">MSDQLPKAHVDALLAAAVAAPSMHNTQPWRFEVEGHVIDVYLDGSRTLPAEDPTGRAMRIAAGAATFNLRCAAESLGYGTWFGLAPYPEDEPDLLARVVLEPTAARDEELRDLAVQIPYRHTDRNPSDAIPVTEDVRVRLLRAAYAEGAELTWLGEDEVRTVLDLVLDTDLREIHDWQRRAERAHWVGGQRPGDGVPSSALGPRSAGYPAAVRDLGTRPNDRLRSERAFEEHPDLAVLSTDYDEPADQVAAGAALERVLLAATRDGVSASFLNQPLEYDDLRRKVQRLTGHPGHAHMIIRFGHSRSHTGTARRPVADFLPKEPS</sequence>
<gene>
    <name evidence="2" type="ORF">E0H92_37420</name>
</gene>
<dbReference type="Proteomes" id="UP000294225">
    <property type="component" value="Unassembled WGS sequence"/>
</dbReference>
<evidence type="ECO:0000256" key="1">
    <source>
        <dbReference type="SAM" id="MobiDB-lite"/>
    </source>
</evidence>
<dbReference type="PANTHER" id="PTHR23026">
    <property type="entry name" value="NADPH NITROREDUCTASE"/>
    <property type="match status" value="1"/>
</dbReference>
<organism evidence="2 3">
    <name type="scientific">Kribbella speibonae</name>
    <dbReference type="NCBI Taxonomy" id="1572660"/>
    <lineage>
        <taxon>Bacteria</taxon>
        <taxon>Bacillati</taxon>
        <taxon>Actinomycetota</taxon>
        <taxon>Actinomycetes</taxon>
        <taxon>Propionibacteriales</taxon>
        <taxon>Kribbellaceae</taxon>
        <taxon>Kribbella</taxon>
    </lineage>
</organism>
<proteinExistence type="predicted"/>
<dbReference type="Gene3D" id="3.40.109.10">
    <property type="entry name" value="NADH Oxidase"/>
    <property type="match status" value="2"/>
</dbReference>
<dbReference type="InterPro" id="IPR050627">
    <property type="entry name" value="Nitroreductase/BluB"/>
</dbReference>
<accession>A0A4R0IE85</accession>
<comment type="caution">
    <text evidence="2">The sequence shown here is derived from an EMBL/GenBank/DDBJ whole genome shotgun (WGS) entry which is preliminary data.</text>
</comment>
<evidence type="ECO:0000313" key="3">
    <source>
        <dbReference type="Proteomes" id="UP000294225"/>
    </source>
</evidence>
<reference evidence="2 3" key="1">
    <citation type="submission" date="2019-02" db="EMBL/GenBank/DDBJ databases">
        <title>Kribbella capetownensis sp. nov. and Kribbella speibonae sp. nov., isolated from soil.</title>
        <authorList>
            <person name="Curtis S.M."/>
            <person name="Norton I."/>
            <person name="Everest G.J."/>
            <person name="Meyers P.R."/>
        </authorList>
    </citation>
    <scope>NUCLEOTIDE SEQUENCE [LARGE SCALE GENOMIC DNA]</scope>
    <source>
        <strain evidence="2 3">YM55</strain>
    </source>
</reference>
<dbReference type="EMBL" id="SJKC01000007">
    <property type="protein sequence ID" value="TCC30797.1"/>
    <property type="molecule type" value="Genomic_DNA"/>
</dbReference>
<dbReference type="RefSeq" id="WP_131499620.1">
    <property type="nucleotide sequence ID" value="NZ_SJKC01000007.1"/>
</dbReference>
<dbReference type="GO" id="GO:0016491">
    <property type="term" value="F:oxidoreductase activity"/>
    <property type="evidence" value="ECO:0007669"/>
    <property type="project" value="InterPro"/>
</dbReference>
<dbReference type="PANTHER" id="PTHR23026:SF123">
    <property type="entry name" value="NAD(P)H NITROREDUCTASE RV3131-RELATED"/>
    <property type="match status" value="1"/>
</dbReference>
<protein>
    <submittedName>
        <fullName evidence="2">Nitroreductase</fullName>
    </submittedName>
</protein>
<name>A0A4R0IE85_9ACTN</name>
<evidence type="ECO:0000313" key="2">
    <source>
        <dbReference type="EMBL" id="TCC30797.1"/>
    </source>
</evidence>
<dbReference type="InterPro" id="IPR000415">
    <property type="entry name" value="Nitroreductase-like"/>
</dbReference>
<dbReference type="SUPFAM" id="SSF55469">
    <property type="entry name" value="FMN-dependent nitroreductase-like"/>
    <property type="match status" value="2"/>
</dbReference>